<gene>
    <name evidence="1" type="ORF">COLO4_32875</name>
</gene>
<proteinExistence type="predicted"/>
<comment type="caution">
    <text evidence="1">The sequence shown here is derived from an EMBL/GenBank/DDBJ whole genome shotgun (WGS) entry which is preliminary data.</text>
</comment>
<protein>
    <submittedName>
        <fullName evidence="1">Phytoene dehydrogenase</fullName>
    </submittedName>
</protein>
<organism evidence="1 2">
    <name type="scientific">Corchorus olitorius</name>
    <dbReference type="NCBI Taxonomy" id="93759"/>
    <lineage>
        <taxon>Eukaryota</taxon>
        <taxon>Viridiplantae</taxon>
        <taxon>Streptophyta</taxon>
        <taxon>Embryophyta</taxon>
        <taxon>Tracheophyta</taxon>
        <taxon>Spermatophyta</taxon>
        <taxon>Magnoliopsida</taxon>
        <taxon>eudicotyledons</taxon>
        <taxon>Gunneridae</taxon>
        <taxon>Pentapetalae</taxon>
        <taxon>rosids</taxon>
        <taxon>malvids</taxon>
        <taxon>Malvales</taxon>
        <taxon>Malvaceae</taxon>
        <taxon>Grewioideae</taxon>
        <taxon>Apeibeae</taxon>
        <taxon>Corchorus</taxon>
    </lineage>
</organism>
<dbReference type="Proteomes" id="UP000187203">
    <property type="component" value="Unassembled WGS sequence"/>
</dbReference>
<dbReference type="EMBL" id="AWUE01021275">
    <property type="protein sequence ID" value="OMO62824.1"/>
    <property type="molecule type" value="Genomic_DNA"/>
</dbReference>
<accession>A0A1R3GXG7</accession>
<keyword evidence="2" id="KW-1185">Reference proteome</keyword>
<evidence type="ECO:0000313" key="1">
    <source>
        <dbReference type="EMBL" id="OMO62824.1"/>
    </source>
</evidence>
<sequence>MGSERMRDPPCGLCVWEVYGAGIVCWWEAKFTEPANMDQRGNRWLVGAGRVGLLADLVILECPLGLVLIAHEILLDCNIATLETV</sequence>
<reference evidence="2" key="1">
    <citation type="submission" date="2013-09" db="EMBL/GenBank/DDBJ databases">
        <title>Corchorus olitorius genome sequencing.</title>
        <authorList>
            <person name="Alam M."/>
            <person name="Haque M.S."/>
            <person name="Islam M.S."/>
            <person name="Emdad E.M."/>
            <person name="Islam M.M."/>
            <person name="Ahmed B."/>
            <person name="Halim A."/>
            <person name="Hossen Q.M.M."/>
            <person name="Hossain M.Z."/>
            <person name="Ahmed R."/>
            <person name="Khan M.M."/>
            <person name="Islam R."/>
            <person name="Rashid M.M."/>
            <person name="Khan S.A."/>
            <person name="Rahman M.S."/>
            <person name="Alam M."/>
            <person name="Yahiya A.S."/>
            <person name="Khan M.S."/>
            <person name="Azam M.S."/>
            <person name="Haque T."/>
            <person name="Lashkar M.Z.H."/>
            <person name="Akhand A.I."/>
            <person name="Morshed G."/>
            <person name="Roy S."/>
            <person name="Uddin K.S."/>
            <person name="Rabeya T."/>
            <person name="Hossain A.S."/>
            <person name="Chowdhury A."/>
            <person name="Snigdha A.R."/>
            <person name="Mortoza M.S."/>
            <person name="Matin S.A."/>
            <person name="Hoque S.M.E."/>
            <person name="Islam M.K."/>
            <person name="Roy D.K."/>
            <person name="Haider R."/>
            <person name="Moosa M.M."/>
            <person name="Elias S.M."/>
            <person name="Hasan A.M."/>
            <person name="Jahan S."/>
            <person name="Shafiuddin M."/>
            <person name="Mahmood N."/>
            <person name="Shommy N.S."/>
        </authorList>
    </citation>
    <scope>NUCLEOTIDE SEQUENCE [LARGE SCALE GENOMIC DNA]</scope>
    <source>
        <strain evidence="2">cv. O-4</strain>
    </source>
</reference>
<name>A0A1R3GXG7_9ROSI</name>
<dbReference type="AlphaFoldDB" id="A0A1R3GXG7"/>
<evidence type="ECO:0000313" key="2">
    <source>
        <dbReference type="Proteomes" id="UP000187203"/>
    </source>
</evidence>